<sequence length="860" mass="97045">MEKTMKSRRKYHNISKCHSRFELKSRKLFICLMPRVGRIITFMDNRIGDVNISVGCLLFIRYEVKKRRRFGRMSFEMGFFEAGYWWPVHLLAGSVAGLAEHCLMFPFDSVKTRLQSLCPCPETNCPTAMHSLLSMVKREGLLRSLKGVNAVVAGTVPAHALYYAVYENSKAYLLNNPRVSSSSMSYAISGALATVVHDAVMNPAEVVKQRMQMIFSPYGNSLECIRCVYIREGLRAFYRSYITQLTLNVPYQCTHFMIYEYMQSLLNPRIAGGVAAAITTPFDCVKTVLNTQQTPRFNTTYRIFSESGGATYYRGLADGVRTIYYLRGTSGFFRGLQARIIFQVPSTALSWSAYELCKVEMSANGTEAGDIAPRRNDEEQRLVPERNFNQILLSESDTIHTPSEMMSGDSELAETDIFHTEVLSARPKHGDPSEQSVVSVADSSSDFGDHVSASRDSSEDFRDDVHLCAKLKRIGSSDAEDGHVRMEQRRCFGGFMFDRNRQPNPDLPKETVTVLNYPFLPTAIPIGDDENEFRKSLADAKVYLIGTAHFSPESQRDVLQTIASTQPDMVMVELCPSRISILSMDEETLLEEAKNLNFDKIINTIKQSGAVQGILHVLLLSMSAHMTKTLGMAPGGEFRAAHKGAMNVKMCKLILGDRPIHVTVQRALGSLSFFQKLRLFYHIVLSHKTTITQEEVERCKKSDMLEELLKQMAGEFPLLSKIFVEERDLYMTNALHTLLKKSTFDKRVAWSKTDAPWQPISVVAVVGMGHVPGIVSNWNKRIDVGDLLILPSTSSTYMREKPRSIYKKLYSDEKDLAIYAVFFQHTTANSYWKIHPTDSEGNDHRSDGIRVLSSWFKSGQ</sequence>
<evidence type="ECO:0000256" key="10">
    <source>
        <dbReference type="ARBA" id="ARBA00023128"/>
    </source>
</evidence>
<dbReference type="Gene3D" id="1.50.40.10">
    <property type="entry name" value="Mitochondrial carrier domain"/>
    <property type="match status" value="2"/>
</dbReference>
<dbReference type="GO" id="GO:0048250">
    <property type="term" value="P:iron import into the mitochondrion"/>
    <property type="evidence" value="ECO:0007669"/>
    <property type="project" value="TreeGrafter"/>
</dbReference>
<keyword evidence="9" id="KW-0406">Ion transport</keyword>
<keyword evidence="3" id="KW-0813">Transport</keyword>
<dbReference type="CDD" id="cd14726">
    <property type="entry name" value="TraB_PrgY-like"/>
    <property type="match status" value="1"/>
</dbReference>
<evidence type="ECO:0000256" key="1">
    <source>
        <dbReference type="ARBA" id="ARBA00004448"/>
    </source>
</evidence>
<evidence type="ECO:0000256" key="9">
    <source>
        <dbReference type="ARBA" id="ARBA00023065"/>
    </source>
</evidence>
<dbReference type="Pfam" id="PF01963">
    <property type="entry name" value="TraB_PrgY_gumN"/>
    <property type="match status" value="1"/>
</dbReference>
<protein>
    <submittedName>
        <fullName evidence="15">TraB domain-containing protein</fullName>
    </submittedName>
</protein>
<keyword evidence="10" id="KW-0496">Mitochondrion</keyword>
<evidence type="ECO:0000256" key="5">
    <source>
        <dbReference type="ARBA" id="ARBA00022692"/>
    </source>
</evidence>
<keyword evidence="14" id="KW-1185">Reference proteome</keyword>
<keyword evidence="6" id="KW-0999">Mitochondrion inner membrane</keyword>
<dbReference type="PROSITE" id="PS50920">
    <property type="entry name" value="SOLCAR"/>
    <property type="match status" value="3"/>
</dbReference>
<dbReference type="InterPro" id="IPR002816">
    <property type="entry name" value="TraB/PrgY/GumN_fam"/>
</dbReference>
<organism evidence="14 15">
    <name type="scientific">Setaria digitata</name>
    <dbReference type="NCBI Taxonomy" id="48799"/>
    <lineage>
        <taxon>Eukaryota</taxon>
        <taxon>Metazoa</taxon>
        <taxon>Ecdysozoa</taxon>
        <taxon>Nematoda</taxon>
        <taxon>Chromadorea</taxon>
        <taxon>Rhabditida</taxon>
        <taxon>Spirurina</taxon>
        <taxon>Spiruromorpha</taxon>
        <taxon>Filarioidea</taxon>
        <taxon>Setariidae</taxon>
        <taxon>Setaria</taxon>
    </lineage>
</organism>
<dbReference type="InterPro" id="IPR023395">
    <property type="entry name" value="MCP_dom_sf"/>
</dbReference>
<comment type="similarity">
    <text evidence="2">Belongs to the mitochondrial carrier (TC 2.A.29) family.</text>
</comment>
<evidence type="ECO:0000256" key="12">
    <source>
        <dbReference type="PROSITE-ProRule" id="PRU00282"/>
    </source>
</evidence>
<keyword evidence="11 12" id="KW-0472">Membrane</keyword>
<dbReference type="PANTHER" id="PTHR45758:SF20">
    <property type="entry name" value="MITOFERRIN-2"/>
    <property type="match status" value="1"/>
</dbReference>
<dbReference type="Proteomes" id="UP000887581">
    <property type="component" value="Unplaced"/>
</dbReference>
<feature type="repeat" description="Solcar" evidence="12">
    <location>
        <begin position="267"/>
        <end position="360"/>
    </location>
</feature>
<keyword evidence="4" id="KW-0410">Iron transport</keyword>
<evidence type="ECO:0000313" key="15">
    <source>
        <dbReference type="WBParaSite" id="sdigi.contig176.g5683.t1"/>
    </source>
</evidence>
<proteinExistence type="inferred from homology"/>
<evidence type="ECO:0000313" key="14">
    <source>
        <dbReference type="Proteomes" id="UP000887581"/>
    </source>
</evidence>
<keyword evidence="7 13" id="KW-1133">Transmembrane helix</keyword>
<name>A0A915PM13_9BILA</name>
<dbReference type="Pfam" id="PF00153">
    <property type="entry name" value="Mito_carr"/>
    <property type="match status" value="3"/>
</dbReference>
<dbReference type="GO" id="GO:0015093">
    <property type="term" value="F:ferrous iron transmembrane transporter activity"/>
    <property type="evidence" value="ECO:0007669"/>
    <property type="project" value="TreeGrafter"/>
</dbReference>
<feature type="repeat" description="Solcar" evidence="12">
    <location>
        <begin position="84"/>
        <end position="172"/>
    </location>
</feature>
<dbReference type="SUPFAM" id="SSF103506">
    <property type="entry name" value="Mitochondrial carrier"/>
    <property type="match status" value="1"/>
</dbReference>
<keyword evidence="5 12" id="KW-0812">Transmembrane</keyword>
<dbReference type="FunFam" id="1.50.40.10:FF:000127">
    <property type="entry name" value="MC family mitochondrial carrier protein"/>
    <property type="match status" value="1"/>
</dbReference>
<dbReference type="GO" id="GO:0005743">
    <property type="term" value="C:mitochondrial inner membrane"/>
    <property type="evidence" value="ECO:0007669"/>
    <property type="project" value="UniProtKB-SubCell"/>
</dbReference>
<comment type="subcellular location">
    <subcellularLocation>
        <location evidence="1">Mitochondrion inner membrane</location>
        <topology evidence="1">Multi-pass membrane protein</topology>
    </subcellularLocation>
</comment>
<evidence type="ECO:0000256" key="7">
    <source>
        <dbReference type="ARBA" id="ARBA00022989"/>
    </source>
</evidence>
<evidence type="ECO:0000256" key="2">
    <source>
        <dbReference type="ARBA" id="ARBA00006375"/>
    </source>
</evidence>
<dbReference type="InterPro" id="IPR018108">
    <property type="entry name" value="MCP_transmembrane"/>
</dbReference>
<dbReference type="InterPro" id="IPR046345">
    <property type="entry name" value="TraB_PrgY-like"/>
</dbReference>
<feature type="repeat" description="Solcar" evidence="12">
    <location>
        <begin position="181"/>
        <end position="265"/>
    </location>
</feature>
<evidence type="ECO:0000256" key="8">
    <source>
        <dbReference type="ARBA" id="ARBA00023004"/>
    </source>
</evidence>
<evidence type="ECO:0000256" key="11">
    <source>
        <dbReference type="ARBA" id="ARBA00023136"/>
    </source>
</evidence>
<evidence type="ECO:0000256" key="4">
    <source>
        <dbReference type="ARBA" id="ARBA00022496"/>
    </source>
</evidence>
<dbReference type="WBParaSite" id="sdigi.contig176.g5683.t1">
    <property type="protein sequence ID" value="sdigi.contig176.g5683.t1"/>
    <property type="gene ID" value="sdigi.contig176.g5683"/>
</dbReference>
<evidence type="ECO:0000256" key="3">
    <source>
        <dbReference type="ARBA" id="ARBA00022448"/>
    </source>
</evidence>
<dbReference type="AlphaFoldDB" id="A0A915PM13"/>
<dbReference type="PANTHER" id="PTHR45758">
    <property type="entry name" value="MITOFERRIN-1-RELATED"/>
    <property type="match status" value="1"/>
</dbReference>
<evidence type="ECO:0000256" key="6">
    <source>
        <dbReference type="ARBA" id="ARBA00022792"/>
    </source>
</evidence>
<accession>A0A915PM13</accession>
<reference evidence="15" key="1">
    <citation type="submission" date="2022-11" db="UniProtKB">
        <authorList>
            <consortium name="WormBaseParasite"/>
        </authorList>
    </citation>
    <scope>IDENTIFICATION</scope>
</reference>
<feature type="transmembrane region" description="Helical" evidence="13">
    <location>
        <begin position="84"/>
        <end position="107"/>
    </location>
</feature>
<keyword evidence="8" id="KW-0408">Iron</keyword>
<evidence type="ECO:0000256" key="13">
    <source>
        <dbReference type="SAM" id="Phobius"/>
    </source>
</evidence>